<dbReference type="Gene3D" id="2.30.29.30">
    <property type="entry name" value="Pleckstrin-homology domain (PH domain)/Phosphotyrosine-binding domain (PTB)"/>
    <property type="match status" value="1"/>
</dbReference>
<keyword evidence="5 7" id="KW-0175">Coiled coil</keyword>
<protein>
    <recommendedName>
        <fullName evidence="13">Kinesin</fullName>
    </recommendedName>
</protein>
<evidence type="ECO:0000256" key="7">
    <source>
        <dbReference type="SAM" id="Coils"/>
    </source>
</evidence>
<dbReference type="InterPro" id="IPR027640">
    <property type="entry name" value="Kinesin-like_fam"/>
</dbReference>
<dbReference type="InterPro" id="IPR019821">
    <property type="entry name" value="Kinesin_motor_CS"/>
</dbReference>
<evidence type="ECO:0000313" key="11">
    <source>
        <dbReference type="EMBL" id="KAF5226778.1"/>
    </source>
</evidence>
<dbReference type="GO" id="GO:0003777">
    <property type="term" value="F:microtubule motor activity"/>
    <property type="evidence" value="ECO:0007669"/>
    <property type="project" value="InterPro"/>
</dbReference>
<dbReference type="GO" id="GO:0005737">
    <property type="term" value="C:cytoplasm"/>
    <property type="evidence" value="ECO:0007669"/>
    <property type="project" value="UniProtKB-SubCell"/>
</dbReference>
<feature type="domain" description="PH" evidence="9">
    <location>
        <begin position="830"/>
        <end position="945"/>
    </location>
</feature>
<dbReference type="SUPFAM" id="SSF50729">
    <property type="entry name" value="PH domain-like"/>
    <property type="match status" value="1"/>
</dbReference>
<feature type="region of interest" description="Disordered" evidence="8">
    <location>
        <begin position="676"/>
        <end position="718"/>
    </location>
</feature>
<dbReference type="InterPro" id="IPR001752">
    <property type="entry name" value="Kinesin_motor_dom"/>
</dbReference>
<keyword evidence="4 6" id="KW-0067">ATP-binding</keyword>
<sequence length="1079" mass="122062">MEQRINVAIRIRPPLQKERFDPLCAHKADDGRTVIIKDEESMGAPSTFQFDDVFDGGDDQCQLYTQSVQELVDDALQGANVTVLTYGQTGSGKTYTILGSLSSGDLTEESGIFPRVFHDIFAYREAVKRERHLLVFISAVEIYVDDVMDLLSKRKKVKLRETPEGTLTPGVNIIELRTVEDMMQTFNMANSYRSVTSTKINDCSSRSHALFFIDIFQMPLNASPEPPAREQLLDASGIPISGDIKGLVRSRIALVDLAGSERVKRTGVEGQAMVEAQAINKSLAALGTTINAMYMESNHIPFRESKLTRLLKPLFVDRNSRLLLIGQISPPSVSAQESRGTLRFCDRVKGLKAGSPTFFLSQEDEESYIRSLRQQEELTAELRIAGAECYYQPMRPLFMAYVKNIGVDEARRASIDLLQRDASSIVARKEEECMRAMEAEIRAKQMERVHAFADKMNQMIDEYEAVSHAIKKEKKDAKRNKEEQAEEQEKKLIGAKKAKKTRLKMQAKLEKLNIALKETERHAEEMEAAFTSPLVEDTNESTEELTTGETLKDDSVQLLVENFHSHATELNRLQDLYAQWLGATQRQRSQVRRAKLFSSSIIMDGTLVYDIIDFIIDRSVDIADGVSHAEKKFSWNDIDGFSSLLRSGERLYPPLVTTPSSKAEVCEPSAYHNVTFLSSDESDEENSHHREENRMLRGDSRSFSSSEGPNTPIKDQYDALGDTKAQGTFKQSEWNGLQQTANLEGEFILQRRDGSMADANGDDTDDNCYDEEKKGEDEERAGKQPGQNKEENTNDEEAQSLERTRKRDVRDNEYLMRVYDSPTLVHDLIRFLRGGTVMLKHGRSGRPHFRYFWVTISQNSRKLVWTEPESKITAERSSIDLDDVSFIQLGCFSKVFKRHPVASTDPSFYRSFTLGLKSGGRTVDIVAGSLPDFEAWIVGLSNLVRVDPVWGGKLDITKEAHFEQLNCFEASLCEMNYIYPSQYILLKKRVKRIAMRTLGVLEQCGNDATKAYKILGGIHPPAVNEKGAVYLTKGELRFIGLNDMDILRITKVWILFQQMNLVYDENFVPATTFGVTERH</sequence>
<dbReference type="VEuPathDB" id="TriTrypDB:BCY84_00970"/>
<proteinExistence type="inferred from homology"/>
<dbReference type="SMART" id="SM00233">
    <property type="entry name" value="PH"/>
    <property type="match status" value="1"/>
</dbReference>
<organism evidence="11 12">
    <name type="scientific">Trypanosoma cruzi</name>
    <dbReference type="NCBI Taxonomy" id="5693"/>
    <lineage>
        <taxon>Eukaryota</taxon>
        <taxon>Discoba</taxon>
        <taxon>Euglenozoa</taxon>
        <taxon>Kinetoplastea</taxon>
        <taxon>Metakinetoplastina</taxon>
        <taxon>Trypanosomatida</taxon>
        <taxon>Trypanosomatidae</taxon>
        <taxon>Trypanosoma</taxon>
        <taxon>Schizotrypanum</taxon>
    </lineage>
</organism>
<feature type="compositionally biased region" description="Acidic residues" evidence="8">
    <location>
        <begin position="760"/>
        <end position="769"/>
    </location>
</feature>
<evidence type="ECO:0000259" key="10">
    <source>
        <dbReference type="PROSITE" id="PS50067"/>
    </source>
</evidence>
<feature type="coiled-coil region" evidence="7">
    <location>
        <begin position="427"/>
        <end position="529"/>
    </location>
</feature>
<dbReference type="GO" id="GO:0008017">
    <property type="term" value="F:microtubule binding"/>
    <property type="evidence" value="ECO:0007669"/>
    <property type="project" value="InterPro"/>
</dbReference>
<feature type="binding site" evidence="6">
    <location>
        <begin position="87"/>
        <end position="94"/>
    </location>
    <ligand>
        <name>ATP</name>
        <dbReference type="ChEBI" id="CHEBI:30616"/>
    </ligand>
</feature>
<evidence type="ECO:0000256" key="2">
    <source>
        <dbReference type="ARBA" id="ARBA00022490"/>
    </source>
</evidence>
<feature type="compositionally biased region" description="Basic and acidic residues" evidence="8">
    <location>
        <begin position="685"/>
        <end position="700"/>
    </location>
</feature>
<dbReference type="InterPro" id="IPR036961">
    <property type="entry name" value="Kinesin_motor_dom_sf"/>
</dbReference>
<evidence type="ECO:0000256" key="5">
    <source>
        <dbReference type="ARBA" id="ARBA00023054"/>
    </source>
</evidence>
<comment type="similarity">
    <text evidence="6">Belongs to the TRAFAC class myosin-kinesin ATPase superfamily. Kinesin family.</text>
</comment>
<comment type="caution">
    <text evidence="11">The sequence shown here is derived from an EMBL/GenBank/DDBJ whole genome shotgun (WGS) entry which is preliminary data.</text>
</comment>
<keyword evidence="6" id="KW-0505">Motor protein</keyword>
<name>A0A7J6YM86_TRYCR</name>
<dbReference type="GO" id="GO:0007018">
    <property type="term" value="P:microtubule-based movement"/>
    <property type="evidence" value="ECO:0007669"/>
    <property type="project" value="InterPro"/>
</dbReference>
<evidence type="ECO:0000256" key="3">
    <source>
        <dbReference type="ARBA" id="ARBA00022741"/>
    </source>
</evidence>
<evidence type="ECO:0000256" key="1">
    <source>
        <dbReference type="ARBA" id="ARBA00004496"/>
    </source>
</evidence>
<dbReference type="InterPro" id="IPR027417">
    <property type="entry name" value="P-loop_NTPase"/>
</dbReference>
<dbReference type="PRINTS" id="PR00380">
    <property type="entry name" value="KINESINHEAVY"/>
</dbReference>
<dbReference type="GO" id="GO:0005524">
    <property type="term" value="F:ATP binding"/>
    <property type="evidence" value="ECO:0007669"/>
    <property type="project" value="UniProtKB-UniRule"/>
</dbReference>
<dbReference type="PROSITE" id="PS50067">
    <property type="entry name" value="KINESIN_MOTOR_2"/>
    <property type="match status" value="1"/>
</dbReference>
<dbReference type="InterPro" id="IPR011993">
    <property type="entry name" value="PH-like_dom_sf"/>
</dbReference>
<dbReference type="AlphaFoldDB" id="A0A7J6YM86"/>
<dbReference type="PROSITE" id="PS50003">
    <property type="entry name" value="PH_DOMAIN"/>
    <property type="match status" value="1"/>
</dbReference>
<dbReference type="SMART" id="SM00129">
    <property type="entry name" value="KISc"/>
    <property type="match status" value="1"/>
</dbReference>
<reference evidence="11 12" key="1">
    <citation type="journal article" date="2019" name="Genome Biol. Evol.">
        <title>Nanopore Sequencing Significantly Improves Genome Assembly of the Protozoan Parasite Trypanosoma cruzi.</title>
        <authorList>
            <person name="Diaz-Viraque F."/>
            <person name="Pita S."/>
            <person name="Greif G."/>
            <person name="de Souza R.C.M."/>
            <person name="Iraola G."/>
            <person name="Robello C."/>
        </authorList>
    </citation>
    <scope>NUCLEOTIDE SEQUENCE [LARGE SCALE GENOMIC DNA]</scope>
    <source>
        <strain evidence="11 12">Berenice</strain>
    </source>
</reference>
<dbReference type="Gene3D" id="3.40.850.10">
    <property type="entry name" value="Kinesin motor domain"/>
    <property type="match status" value="1"/>
</dbReference>
<dbReference type="EMBL" id="JABDHM010000001">
    <property type="protein sequence ID" value="KAF5226778.1"/>
    <property type="molecule type" value="Genomic_DNA"/>
</dbReference>
<dbReference type="VEuPathDB" id="TriTrypDB:ECC02_000279"/>
<evidence type="ECO:0000256" key="8">
    <source>
        <dbReference type="SAM" id="MobiDB-lite"/>
    </source>
</evidence>
<evidence type="ECO:0000256" key="6">
    <source>
        <dbReference type="PROSITE-ProRule" id="PRU00283"/>
    </source>
</evidence>
<keyword evidence="2" id="KW-0963">Cytoplasm</keyword>
<evidence type="ECO:0000259" key="9">
    <source>
        <dbReference type="PROSITE" id="PS50003"/>
    </source>
</evidence>
<feature type="region of interest" description="Disordered" evidence="8">
    <location>
        <begin position="753"/>
        <end position="806"/>
    </location>
</feature>
<dbReference type="PANTHER" id="PTHR47969:SF15">
    <property type="entry name" value="CHROMOSOME-ASSOCIATED KINESIN KIF4A-RELATED"/>
    <property type="match status" value="1"/>
</dbReference>
<dbReference type="PROSITE" id="PS00411">
    <property type="entry name" value="KINESIN_MOTOR_1"/>
    <property type="match status" value="1"/>
</dbReference>
<dbReference type="InterPro" id="IPR001849">
    <property type="entry name" value="PH_domain"/>
</dbReference>
<comment type="subcellular location">
    <subcellularLocation>
        <location evidence="1">Cytoplasm</location>
    </subcellularLocation>
</comment>
<feature type="compositionally biased region" description="Basic and acidic residues" evidence="8">
    <location>
        <begin position="770"/>
        <end position="792"/>
    </location>
</feature>
<dbReference type="GO" id="GO:0007052">
    <property type="term" value="P:mitotic spindle organization"/>
    <property type="evidence" value="ECO:0007669"/>
    <property type="project" value="TreeGrafter"/>
</dbReference>
<keyword evidence="3 6" id="KW-0547">Nucleotide-binding</keyword>
<dbReference type="PANTHER" id="PTHR47969">
    <property type="entry name" value="CHROMOSOME-ASSOCIATED KINESIN KIF4A-RELATED"/>
    <property type="match status" value="1"/>
</dbReference>
<dbReference type="GO" id="GO:0005875">
    <property type="term" value="C:microtubule associated complex"/>
    <property type="evidence" value="ECO:0007669"/>
    <property type="project" value="TreeGrafter"/>
</dbReference>
<dbReference type="GO" id="GO:0051231">
    <property type="term" value="P:spindle elongation"/>
    <property type="evidence" value="ECO:0007669"/>
    <property type="project" value="TreeGrafter"/>
</dbReference>
<evidence type="ECO:0000256" key="4">
    <source>
        <dbReference type="ARBA" id="ARBA00022840"/>
    </source>
</evidence>
<evidence type="ECO:0008006" key="13">
    <source>
        <dbReference type="Google" id="ProtNLM"/>
    </source>
</evidence>
<accession>A0A7J6YM86</accession>
<dbReference type="SUPFAM" id="SSF52540">
    <property type="entry name" value="P-loop containing nucleoside triphosphate hydrolases"/>
    <property type="match status" value="1"/>
</dbReference>
<evidence type="ECO:0000313" key="12">
    <source>
        <dbReference type="Proteomes" id="UP000583944"/>
    </source>
</evidence>
<dbReference type="Pfam" id="PF00225">
    <property type="entry name" value="Kinesin"/>
    <property type="match status" value="1"/>
</dbReference>
<gene>
    <name evidence="11" type="ORF">ECC02_000279</name>
</gene>
<feature type="domain" description="Kinesin motor" evidence="10">
    <location>
        <begin position="4"/>
        <end position="351"/>
    </location>
</feature>
<dbReference type="Proteomes" id="UP000583944">
    <property type="component" value="Unassembled WGS sequence"/>
</dbReference>